<dbReference type="RefSeq" id="XP_055860238.1">
    <property type="nucleotide sequence ID" value="XM_056004263.1"/>
</dbReference>
<dbReference type="Proteomes" id="UP001165740">
    <property type="component" value="Chromosome 11"/>
</dbReference>
<dbReference type="GeneID" id="129921712"/>
<gene>
    <name evidence="3" type="primary">LOC129921712</name>
</gene>
<proteinExistence type="predicted"/>
<keyword evidence="2" id="KW-1185">Reference proteome</keyword>
<sequence>MSSKKMPDTEKRPGSADTMVLILKHRVEDYRLVSPQFPGTKNEQQAYRKNRVIQMQLNTYLNEVRLQEKRSASIYKTEKRRFLQKSSKPPSTPASVQMIERFKKLRQKKFPTTVRGTQEIQTLKRKKQLELIAELQKHQKYLQDKVKSFVLFPDDNPKPSASTQNINGMIDNKFSTTNATSTMSALESKAQFPSINRNCEDDTKQWKDLNLEKPSLVLPNITSSQRKMTNKETFGTLLNEATNDLSHFVLKACGRDTQSNSILEVKSKGKLPSADAGKFTSGSRPLVRPNTKSLQRNSIGKFTHSVDVSDLVENHN</sequence>
<organism evidence="2 3">
    <name type="scientific">Biomphalaria glabrata</name>
    <name type="common">Bloodfluke planorb</name>
    <name type="synonym">Freshwater snail</name>
    <dbReference type="NCBI Taxonomy" id="6526"/>
    <lineage>
        <taxon>Eukaryota</taxon>
        <taxon>Metazoa</taxon>
        <taxon>Spiralia</taxon>
        <taxon>Lophotrochozoa</taxon>
        <taxon>Mollusca</taxon>
        <taxon>Gastropoda</taxon>
        <taxon>Heterobranchia</taxon>
        <taxon>Euthyneura</taxon>
        <taxon>Panpulmonata</taxon>
        <taxon>Hygrophila</taxon>
        <taxon>Lymnaeoidea</taxon>
        <taxon>Planorbidae</taxon>
        <taxon>Biomphalaria</taxon>
    </lineage>
</organism>
<dbReference type="OrthoDB" id="6162025at2759"/>
<reference evidence="3" key="1">
    <citation type="submission" date="2025-08" db="UniProtKB">
        <authorList>
            <consortium name="RefSeq"/>
        </authorList>
    </citation>
    <scope>IDENTIFICATION</scope>
</reference>
<dbReference type="AlphaFoldDB" id="A0A9W2YBZ0"/>
<name>A0A9W2YBZ0_BIOGL</name>
<protein>
    <submittedName>
        <fullName evidence="3">Uncharacterized protein LOC129921712</fullName>
    </submittedName>
</protein>
<accession>A0A9W2YBZ0</accession>
<feature type="region of interest" description="Disordered" evidence="1">
    <location>
        <begin position="271"/>
        <end position="291"/>
    </location>
</feature>
<evidence type="ECO:0000256" key="1">
    <source>
        <dbReference type="SAM" id="MobiDB-lite"/>
    </source>
</evidence>
<evidence type="ECO:0000313" key="2">
    <source>
        <dbReference type="Proteomes" id="UP001165740"/>
    </source>
</evidence>
<evidence type="ECO:0000313" key="3">
    <source>
        <dbReference type="RefSeq" id="XP_055860238.1"/>
    </source>
</evidence>